<dbReference type="InterPro" id="IPR036758">
    <property type="entry name" value="At5g01610-like"/>
</dbReference>
<dbReference type="Gene3D" id="2.30.240.10">
    <property type="entry name" value="At5g01610-like"/>
    <property type="match status" value="1"/>
</dbReference>
<evidence type="ECO:0000313" key="1">
    <source>
        <dbReference type="EMBL" id="EYU42225.1"/>
    </source>
</evidence>
<feature type="non-terminal residue" evidence="1">
    <location>
        <position position="1"/>
    </location>
</feature>
<proteinExistence type="predicted"/>
<name>A0A022RTG0_ERYGU</name>
<dbReference type="AlphaFoldDB" id="A0A022RTG0"/>
<sequence>SVYQVLESYDFPQGLLPIGVTSYEVEESSGKFSVKLNKSCSLTIDGYDLKYKTKISGTISKDKIKNLSGIQVKVLLFWVNIIEVTRDDDELDLSVGIASATFPVDNFYESPQCGCGFDCVFYSLSSSNVLAKTTIN</sequence>
<dbReference type="PANTHER" id="PTHR31676:SF173">
    <property type="entry name" value="DUF538 DOMAIN-CONTAINING PROTEIN"/>
    <property type="match status" value="1"/>
</dbReference>
<evidence type="ECO:0008006" key="3">
    <source>
        <dbReference type="Google" id="ProtNLM"/>
    </source>
</evidence>
<protein>
    <recommendedName>
        <fullName evidence="3">DUF538 domain-containing protein</fullName>
    </recommendedName>
</protein>
<dbReference type="InterPro" id="IPR007493">
    <property type="entry name" value="DUF538"/>
</dbReference>
<gene>
    <name evidence="1" type="ORF">MIMGU_mgv1a019844mg</name>
</gene>
<organism evidence="1 2">
    <name type="scientific">Erythranthe guttata</name>
    <name type="common">Yellow monkey flower</name>
    <name type="synonym">Mimulus guttatus</name>
    <dbReference type="NCBI Taxonomy" id="4155"/>
    <lineage>
        <taxon>Eukaryota</taxon>
        <taxon>Viridiplantae</taxon>
        <taxon>Streptophyta</taxon>
        <taxon>Embryophyta</taxon>
        <taxon>Tracheophyta</taxon>
        <taxon>Spermatophyta</taxon>
        <taxon>Magnoliopsida</taxon>
        <taxon>eudicotyledons</taxon>
        <taxon>Gunneridae</taxon>
        <taxon>Pentapetalae</taxon>
        <taxon>asterids</taxon>
        <taxon>lamiids</taxon>
        <taxon>Lamiales</taxon>
        <taxon>Phrymaceae</taxon>
        <taxon>Erythranthe</taxon>
    </lineage>
</organism>
<accession>A0A022RTG0</accession>
<dbReference type="EMBL" id="KI630302">
    <property type="protein sequence ID" value="EYU42225.1"/>
    <property type="molecule type" value="Genomic_DNA"/>
</dbReference>
<dbReference type="PANTHER" id="PTHR31676">
    <property type="entry name" value="T31J12.3 PROTEIN-RELATED"/>
    <property type="match status" value="1"/>
</dbReference>
<dbReference type="eggNOG" id="ENOG502S1EA">
    <property type="taxonomic scope" value="Eukaryota"/>
</dbReference>
<evidence type="ECO:0000313" key="2">
    <source>
        <dbReference type="Proteomes" id="UP000030748"/>
    </source>
</evidence>
<dbReference type="STRING" id="4155.A0A022RTG0"/>
<dbReference type="Pfam" id="PF04398">
    <property type="entry name" value="DUF538"/>
    <property type="match status" value="1"/>
</dbReference>
<dbReference type="Proteomes" id="UP000030748">
    <property type="component" value="Unassembled WGS sequence"/>
</dbReference>
<keyword evidence="2" id="KW-1185">Reference proteome</keyword>
<reference evidence="1 2" key="1">
    <citation type="journal article" date="2013" name="Proc. Natl. Acad. Sci. U.S.A.">
        <title>Fine-scale variation in meiotic recombination in Mimulus inferred from population shotgun sequencing.</title>
        <authorList>
            <person name="Hellsten U."/>
            <person name="Wright K.M."/>
            <person name="Jenkins J."/>
            <person name="Shu S."/>
            <person name="Yuan Y."/>
            <person name="Wessler S.R."/>
            <person name="Schmutz J."/>
            <person name="Willis J.H."/>
            <person name="Rokhsar D.S."/>
        </authorList>
    </citation>
    <scope>NUCLEOTIDE SEQUENCE [LARGE SCALE GENOMIC DNA]</scope>
    <source>
        <strain evidence="2">cv. DUN x IM62</strain>
    </source>
</reference>
<dbReference type="SUPFAM" id="SSF141562">
    <property type="entry name" value="At5g01610-like"/>
    <property type="match status" value="1"/>
</dbReference>